<keyword evidence="6 10" id="KW-0472">Membrane</keyword>
<feature type="transmembrane region" description="Helical" evidence="10">
    <location>
        <begin position="270"/>
        <end position="292"/>
    </location>
</feature>
<evidence type="ECO:0000256" key="5">
    <source>
        <dbReference type="ARBA" id="ARBA00023040"/>
    </source>
</evidence>
<dbReference type="PROSITE" id="PS00237">
    <property type="entry name" value="G_PROTEIN_RECEP_F1_1"/>
    <property type="match status" value="1"/>
</dbReference>
<feature type="domain" description="G-protein coupled receptors family 1 profile" evidence="11">
    <location>
        <begin position="34"/>
        <end position="290"/>
    </location>
</feature>
<keyword evidence="13" id="KW-1185">Reference proteome</keyword>
<dbReference type="InterPro" id="IPR000276">
    <property type="entry name" value="GPCR_Rhodpsn"/>
</dbReference>
<dbReference type="GO" id="GO:0045028">
    <property type="term" value="F:G protein-coupled purinergic nucleotide receptor activity"/>
    <property type="evidence" value="ECO:0007669"/>
    <property type="project" value="TreeGrafter"/>
</dbReference>
<accession>A0A6G0JA66</accession>
<dbReference type="PRINTS" id="PR00237">
    <property type="entry name" value="GPCRRHODOPSN"/>
</dbReference>
<comment type="subcellular location">
    <subcellularLocation>
        <location evidence="1">Cell membrane</location>
        <topology evidence="1">Multi-pass membrane protein</topology>
    </subcellularLocation>
</comment>
<feature type="transmembrane region" description="Helical" evidence="10">
    <location>
        <begin position="20"/>
        <end position="42"/>
    </location>
</feature>
<evidence type="ECO:0000256" key="10">
    <source>
        <dbReference type="SAM" id="Phobius"/>
    </source>
</evidence>
<evidence type="ECO:0000256" key="6">
    <source>
        <dbReference type="ARBA" id="ARBA00023136"/>
    </source>
</evidence>
<feature type="transmembrane region" description="Helical" evidence="10">
    <location>
        <begin position="94"/>
        <end position="112"/>
    </location>
</feature>
<evidence type="ECO:0000256" key="1">
    <source>
        <dbReference type="ARBA" id="ARBA00004651"/>
    </source>
</evidence>
<dbReference type="PANTHER" id="PTHR24233">
    <property type="entry name" value="P2Y PURINOCEPTOR-RELATED G-PROTEIN COUPLED RECEPTOR"/>
    <property type="match status" value="1"/>
</dbReference>
<keyword evidence="3 9" id="KW-0812">Transmembrane</keyword>
<evidence type="ECO:0000256" key="7">
    <source>
        <dbReference type="ARBA" id="ARBA00023170"/>
    </source>
</evidence>
<protein>
    <submittedName>
        <fullName evidence="12">G-protein coupled receptor 87 G-protein coupled receptor 95</fullName>
    </submittedName>
</protein>
<dbReference type="PANTHER" id="PTHR24233:SF11">
    <property type="entry name" value="P2Y PURINOCEPTOR 14-LIKE"/>
    <property type="match status" value="1"/>
</dbReference>
<evidence type="ECO:0000256" key="9">
    <source>
        <dbReference type="RuleBase" id="RU000688"/>
    </source>
</evidence>
<name>A0A6G0JA66_LARCR</name>
<organism evidence="12 13">
    <name type="scientific">Larimichthys crocea</name>
    <name type="common">Large yellow croaker</name>
    <name type="synonym">Pseudosciaena crocea</name>
    <dbReference type="NCBI Taxonomy" id="215358"/>
    <lineage>
        <taxon>Eukaryota</taxon>
        <taxon>Metazoa</taxon>
        <taxon>Chordata</taxon>
        <taxon>Craniata</taxon>
        <taxon>Vertebrata</taxon>
        <taxon>Euteleostomi</taxon>
        <taxon>Actinopterygii</taxon>
        <taxon>Neopterygii</taxon>
        <taxon>Teleostei</taxon>
        <taxon>Neoteleostei</taxon>
        <taxon>Acanthomorphata</taxon>
        <taxon>Eupercaria</taxon>
        <taxon>Sciaenidae</taxon>
        <taxon>Larimichthys</taxon>
    </lineage>
</organism>
<evidence type="ECO:0000256" key="3">
    <source>
        <dbReference type="ARBA" id="ARBA00022692"/>
    </source>
</evidence>
<dbReference type="GO" id="GO:0005886">
    <property type="term" value="C:plasma membrane"/>
    <property type="evidence" value="ECO:0007669"/>
    <property type="project" value="UniProtKB-SubCell"/>
</dbReference>
<comment type="caution">
    <text evidence="12">The sequence shown here is derived from an EMBL/GenBank/DDBJ whole genome shotgun (WGS) entry which is preliminary data.</text>
</comment>
<dbReference type="AlphaFoldDB" id="A0A6G0JA66"/>
<evidence type="ECO:0000313" key="12">
    <source>
        <dbReference type="EMBL" id="KAE8300431.1"/>
    </source>
</evidence>
<proteinExistence type="inferred from homology"/>
<sequence>MDSSTNCDHVDSSGYPFFMVVYSLIFLVGLLLNGYIMKFYFCSAGRQASSSIRVYLKNLSAADFLLCLCLPIRITNYADNSPTSRLINCNFGSVVLFLNMNASILFMGYIAANRYLKIVRGTLETHILQTAQAARIISSFTWVFLLALSTAYVVLSFETQKALTAVPVNCEALHSKKLIVLYKILHTCSTVGFLFVLISLVFFYYSTSHRVLQAKQSEPVSSSSKKLAKSRRTMLVLVCVFCFCFVPYHLVRLPSAFLQRDCSWSNVLYLLREVTVIVSVLNICLDPLIYFISSKALRRKLSQRGVSGNR</sequence>
<evidence type="ECO:0000256" key="2">
    <source>
        <dbReference type="ARBA" id="ARBA00022475"/>
    </source>
</evidence>
<keyword evidence="5 9" id="KW-0297">G-protein coupled receptor</keyword>
<evidence type="ECO:0000256" key="8">
    <source>
        <dbReference type="ARBA" id="ARBA00023224"/>
    </source>
</evidence>
<dbReference type="Pfam" id="PF00001">
    <property type="entry name" value="7tm_1"/>
    <property type="match status" value="1"/>
</dbReference>
<dbReference type="PROSITE" id="PS50262">
    <property type="entry name" value="G_PROTEIN_RECEP_F1_2"/>
    <property type="match status" value="1"/>
</dbReference>
<feature type="transmembrane region" description="Helical" evidence="10">
    <location>
        <begin position="54"/>
        <end position="74"/>
    </location>
</feature>
<gene>
    <name evidence="12" type="ORF">D5F01_LYC00571</name>
</gene>
<dbReference type="InterPro" id="IPR017452">
    <property type="entry name" value="GPCR_Rhodpsn_7TM"/>
</dbReference>
<dbReference type="Gene3D" id="1.20.1070.10">
    <property type="entry name" value="Rhodopsin 7-helix transmembrane proteins"/>
    <property type="match status" value="1"/>
</dbReference>
<evidence type="ECO:0000259" key="11">
    <source>
        <dbReference type="PROSITE" id="PS50262"/>
    </source>
</evidence>
<keyword evidence="8 9" id="KW-0807">Transducer</keyword>
<keyword evidence="7 9" id="KW-0675">Receptor</keyword>
<dbReference type="EMBL" id="REGW02000001">
    <property type="protein sequence ID" value="KAE8300431.1"/>
    <property type="molecule type" value="Genomic_DNA"/>
</dbReference>
<evidence type="ECO:0000256" key="4">
    <source>
        <dbReference type="ARBA" id="ARBA00022989"/>
    </source>
</evidence>
<dbReference type="SUPFAM" id="SSF81321">
    <property type="entry name" value="Family A G protein-coupled receptor-like"/>
    <property type="match status" value="1"/>
</dbReference>
<reference evidence="12 13" key="1">
    <citation type="submission" date="2019-07" db="EMBL/GenBank/DDBJ databases">
        <title>Chromosome genome assembly for large yellow croaker.</title>
        <authorList>
            <person name="Xiao S."/>
        </authorList>
    </citation>
    <scope>NUCLEOTIDE SEQUENCE [LARGE SCALE GENOMIC DNA]</scope>
    <source>
        <strain evidence="12">JMULYC20181020</strain>
        <tissue evidence="12">Muscle</tissue>
    </source>
</reference>
<feature type="transmembrane region" description="Helical" evidence="10">
    <location>
        <begin position="133"/>
        <end position="155"/>
    </location>
</feature>
<evidence type="ECO:0000313" key="13">
    <source>
        <dbReference type="Proteomes" id="UP000424527"/>
    </source>
</evidence>
<keyword evidence="2" id="KW-1003">Cell membrane</keyword>
<dbReference type="Proteomes" id="UP000424527">
    <property type="component" value="Unassembled WGS sequence"/>
</dbReference>
<feature type="transmembrane region" description="Helical" evidence="10">
    <location>
        <begin position="184"/>
        <end position="205"/>
    </location>
</feature>
<keyword evidence="4 10" id="KW-1133">Transmembrane helix</keyword>
<feature type="transmembrane region" description="Helical" evidence="10">
    <location>
        <begin position="233"/>
        <end position="250"/>
    </location>
</feature>
<comment type="similarity">
    <text evidence="9">Belongs to the G-protein coupled receptor 1 family.</text>
</comment>